<evidence type="ECO:0000313" key="2">
    <source>
        <dbReference type="EMBL" id="MBA9075641.1"/>
    </source>
</evidence>
<gene>
    <name evidence="2" type="ORF">FHS90_000338</name>
</gene>
<name>A0A839GP66_9BACT</name>
<comment type="caution">
    <text evidence="2">The sequence shown here is derived from an EMBL/GenBank/DDBJ whole genome shotgun (WGS) entry which is preliminary data.</text>
</comment>
<reference evidence="2 3" key="1">
    <citation type="submission" date="2020-08" db="EMBL/GenBank/DDBJ databases">
        <title>Genomic Encyclopedia of Type Strains, Phase IV (KMG-IV): sequencing the most valuable type-strain genomes for metagenomic binning, comparative biology and taxonomic classification.</title>
        <authorList>
            <person name="Goeker M."/>
        </authorList>
    </citation>
    <scope>NUCLEOTIDE SEQUENCE [LARGE SCALE GENOMIC DNA]</scope>
    <source>
        <strain evidence="2 3">DSM 29854</strain>
    </source>
</reference>
<proteinExistence type="predicted"/>
<evidence type="ECO:0000256" key="1">
    <source>
        <dbReference type="SAM" id="Phobius"/>
    </source>
</evidence>
<dbReference type="EMBL" id="JACJIQ010000001">
    <property type="protein sequence ID" value="MBA9075641.1"/>
    <property type="molecule type" value="Genomic_DNA"/>
</dbReference>
<dbReference type="Proteomes" id="UP000563094">
    <property type="component" value="Unassembled WGS sequence"/>
</dbReference>
<keyword evidence="1" id="KW-1133">Transmembrane helix</keyword>
<keyword evidence="1" id="KW-0812">Transmembrane</keyword>
<dbReference type="AlphaFoldDB" id="A0A839GP66"/>
<feature type="transmembrane region" description="Helical" evidence="1">
    <location>
        <begin position="45"/>
        <end position="67"/>
    </location>
</feature>
<sequence>MLCFGYFYSIILSILKIERRVSTSVSPHSPSWLSFHLVVFSPLNLLFTISFLVLSVGFSPAFLGYFLKNSPETEIL</sequence>
<organism evidence="2 3">
    <name type="scientific">Rufibacter quisquiliarum</name>
    <dbReference type="NCBI Taxonomy" id="1549639"/>
    <lineage>
        <taxon>Bacteria</taxon>
        <taxon>Pseudomonadati</taxon>
        <taxon>Bacteroidota</taxon>
        <taxon>Cytophagia</taxon>
        <taxon>Cytophagales</taxon>
        <taxon>Hymenobacteraceae</taxon>
        <taxon>Rufibacter</taxon>
    </lineage>
</organism>
<evidence type="ECO:0000313" key="3">
    <source>
        <dbReference type="Proteomes" id="UP000563094"/>
    </source>
</evidence>
<keyword evidence="1" id="KW-0472">Membrane</keyword>
<protein>
    <submittedName>
        <fullName evidence="2">Uncharacterized protein</fullName>
    </submittedName>
</protein>
<keyword evidence="3" id="KW-1185">Reference proteome</keyword>
<accession>A0A839GP66</accession>